<dbReference type="Gene3D" id="3.30.460.90">
    <property type="match status" value="1"/>
</dbReference>
<evidence type="ECO:0000313" key="2">
    <source>
        <dbReference type="Proteomes" id="UP000536033"/>
    </source>
</evidence>
<accession>A0A7K6Z9C1</accession>
<comment type="caution">
    <text evidence="1">The sequence shown here is derived from an EMBL/GenBank/DDBJ whole genome shotgun (WGS) entry which is preliminary data.</text>
</comment>
<keyword evidence="2" id="KW-1185">Reference proteome</keyword>
<proteinExistence type="predicted"/>
<sequence>YRLLVPLQPPPGHAFCLEPGTTKEMLTSNSCLRVQLQCMCMREWLVEDVLCFLHHSKDELKSQGPSLLKTLCTDSYLDIKKTASWFQLLVKDAWQLMPLSHHCQLAVLPATSSCKLKLRNGQESLNIELIFGVSLDDSDCFLIL</sequence>
<organism evidence="1 2">
    <name type="scientific">Alca torda</name>
    <name type="common">Razorbill</name>
    <dbReference type="NCBI Taxonomy" id="28689"/>
    <lineage>
        <taxon>Eukaryota</taxon>
        <taxon>Metazoa</taxon>
        <taxon>Chordata</taxon>
        <taxon>Craniata</taxon>
        <taxon>Vertebrata</taxon>
        <taxon>Euteleostomi</taxon>
        <taxon>Archelosauria</taxon>
        <taxon>Archosauria</taxon>
        <taxon>Dinosauria</taxon>
        <taxon>Saurischia</taxon>
        <taxon>Theropoda</taxon>
        <taxon>Coelurosauria</taxon>
        <taxon>Aves</taxon>
        <taxon>Neognathae</taxon>
        <taxon>Neoaves</taxon>
        <taxon>Charadriiformes</taxon>
        <taxon>Alcidae</taxon>
        <taxon>Alca</taxon>
    </lineage>
</organism>
<dbReference type="Proteomes" id="UP000536033">
    <property type="component" value="Unassembled WGS sequence"/>
</dbReference>
<dbReference type="EMBL" id="VZSD01029191">
    <property type="protein sequence ID" value="NWX80528.1"/>
    <property type="molecule type" value="Genomic_DNA"/>
</dbReference>
<evidence type="ECO:0000313" key="1">
    <source>
        <dbReference type="EMBL" id="NWX80528.1"/>
    </source>
</evidence>
<gene>
    <name evidence="1" type="primary">Itpripl1_2</name>
    <name evidence="1" type="ORF">ALCTOR_R15489</name>
</gene>
<reference evidence="1 2" key="1">
    <citation type="submission" date="2019-09" db="EMBL/GenBank/DDBJ databases">
        <title>Bird 10,000 Genomes (B10K) Project - Family phase.</title>
        <authorList>
            <person name="Zhang G."/>
        </authorList>
    </citation>
    <scope>NUCLEOTIDE SEQUENCE [LARGE SCALE GENOMIC DNA]</scope>
    <source>
        <strain evidence="1">OUT-0003</strain>
        <tissue evidence="1">Muscle</tissue>
    </source>
</reference>
<protein>
    <submittedName>
        <fullName evidence="1">IPIL1 protein</fullName>
    </submittedName>
</protein>
<feature type="non-terminal residue" evidence="1">
    <location>
        <position position="144"/>
    </location>
</feature>
<feature type="non-terminal residue" evidence="1">
    <location>
        <position position="1"/>
    </location>
</feature>
<dbReference type="AlphaFoldDB" id="A0A7K6Z9C1"/>
<name>A0A7K6Z9C1_ALCTO</name>